<evidence type="ECO:0000256" key="1">
    <source>
        <dbReference type="SAM" id="MobiDB-lite"/>
    </source>
</evidence>
<dbReference type="Proteomes" id="UP000191285">
    <property type="component" value="Unassembled WGS sequence"/>
</dbReference>
<gene>
    <name evidence="2" type="ORF">PENSTE_c025G05147</name>
</gene>
<organism evidence="2 3">
    <name type="scientific">Penicillium steckii</name>
    <dbReference type="NCBI Taxonomy" id="303698"/>
    <lineage>
        <taxon>Eukaryota</taxon>
        <taxon>Fungi</taxon>
        <taxon>Dikarya</taxon>
        <taxon>Ascomycota</taxon>
        <taxon>Pezizomycotina</taxon>
        <taxon>Eurotiomycetes</taxon>
        <taxon>Eurotiomycetidae</taxon>
        <taxon>Eurotiales</taxon>
        <taxon>Aspergillaceae</taxon>
        <taxon>Penicillium</taxon>
    </lineage>
</organism>
<feature type="region of interest" description="Disordered" evidence="1">
    <location>
        <begin position="41"/>
        <end position="78"/>
    </location>
</feature>
<dbReference type="AlphaFoldDB" id="A0A1V6SPX4"/>
<evidence type="ECO:0000313" key="3">
    <source>
        <dbReference type="Proteomes" id="UP000191285"/>
    </source>
</evidence>
<keyword evidence="3" id="KW-1185">Reference proteome</keyword>
<evidence type="ECO:0000313" key="2">
    <source>
        <dbReference type="EMBL" id="OQE16107.1"/>
    </source>
</evidence>
<name>A0A1V6SPX4_9EURO</name>
<accession>A0A1V6SPX4</accession>
<protein>
    <submittedName>
        <fullName evidence="2">Uncharacterized protein</fullName>
    </submittedName>
</protein>
<dbReference type="EMBL" id="MLKD01000025">
    <property type="protein sequence ID" value="OQE16107.1"/>
    <property type="molecule type" value="Genomic_DNA"/>
</dbReference>
<comment type="caution">
    <text evidence="2">The sequence shown here is derived from an EMBL/GenBank/DDBJ whole genome shotgun (WGS) entry which is preliminary data.</text>
</comment>
<reference evidence="3" key="1">
    <citation type="journal article" date="2017" name="Nat. Microbiol.">
        <title>Global analysis of biosynthetic gene clusters reveals vast potential of secondary metabolite production in Penicillium species.</title>
        <authorList>
            <person name="Nielsen J.C."/>
            <person name="Grijseels S."/>
            <person name="Prigent S."/>
            <person name="Ji B."/>
            <person name="Dainat J."/>
            <person name="Nielsen K.F."/>
            <person name="Frisvad J.C."/>
            <person name="Workman M."/>
            <person name="Nielsen J."/>
        </authorList>
    </citation>
    <scope>NUCLEOTIDE SEQUENCE [LARGE SCALE GENOMIC DNA]</scope>
    <source>
        <strain evidence="3">IBT 24891</strain>
    </source>
</reference>
<sequence>MTSFHTLTTSMKIANILFQHDRHPPPPPLPPPHQFGLVTADGADGGNASAPANHSRYRVESRGEEVEEGEGDGGGPVPFLLPGRPVGSKVQDSSSKFADSLFFCLWVGIPLFFSNATKNFVHTLLHWHILPDHHPRVNFHCSLWHNVLDLPFWCN</sequence>
<proteinExistence type="predicted"/>